<gene>
    <name evidence="2" type="ORF">NESM_000705300</name>
</gene>
<organism evidence="2 3">
    <name type="scientific">Novymonas esmeraldas</name>
    <dbReference type="NCBI Taxonomy" id="1808958"/>
    <lineage>
        <taxon>Eukaryota</taxon>
        <taxon>Discoba</taxon>
        <taxon>Euglenozoa</taxon>
        <taxon>Kinetoplastea</taxon>
        <taxon>Metakinetoplastina</taxon>
        <taxon>Trypanosomatida</taxon>
        <taxon>Trypanosomatidae</taxon>
        <taxon>Novymonas</taxon>
    </lineage>
</organism>
<reference evidence="2 3" key="1">
    <citation type="journal article" date="2021" name="MBio">
        <title>A New Model Trypanosomatid, Novymonas esmeraldas: Genomic Perception of Its 'Candidatus Pandoraea novymonadis' Endosymbiont.</title>
        <authorList>
            <person name="Zakharova A."/>
            <person name="Saura A."/>
            <person name="Butenko A."/>
            <person name="Podesvova L."/>
            <person name="Warmusova S."/>
            <person name="Kostygov A.Y."/>
            <person name="Nenarokova A."/>
            <person name="Lukes J."/>
            <person name="Opperdoes F.R."/>
            <person name="Yurchenko V."/>
        </authorList>
    </citation>
    <scope>NUCLEOTIDE SEQUENCE [LARGE SCALE GENOMIC DNA]</scope>
    <source>
        <strain evidence="2 3">E262AT.01</strain>
    </source>
</reference>
<feature type="compositionally biased region" description="Basic and acidic residues" evidence="1">
    <location>
        <begin position="110"/>
        <end position="120"/>
    </location>
</feature>
<feature type="compositionally biased region" description="Acidic residues" evidence="1">
    <location>
        <begin position="121"/>
        <end position="135"/>
    </location>
</feature>
<protein>
    <submittedName>
        <fullName evidence="2">Uncharacterized protein</fullName>
    </submittedName>
</protein>
<feature type="region of interest" description="Disordered" evidence="1">
    <location>
        <begin position="106"/>
        <end position="138"/>
    </location>
</feature>
<dbReference type="EMBL" id="JAECZO010000110">
    <property type="protein sequence ID" value="KAK7197553.1"/>
    <property type="molecule type" value="Genomic_DNA"/>
</dbReference>
<name>A0AAW0EXN2_9TRYP</name>
<feature type="compositionally biased region" description="Basic and acidic residues" evidence="1">
    <location>
        <begin position="218"/>
        <end position="232"/>
    </location>
</feature>
<keyword evidence="3" id="KW-1185">Reference proteome</keyword>
<evidence type="ECO:0000313" key="3">
    <source>
        <dbReference type="Proteomes" id="UP001430356"/>
    </source>
</evidence>
<sequence length="242" mass="26197">MPPASSTPPREKELLQRKFSAAATALADLYRESSNSYEAGYRDALLFVHRYLQSSSRVTERGHTPSSAFSLCETVNARLMSQFLLDTVAARRERMAAVRGLHSLRRRRRDSADGDVGHAGEDDEGSASDDGEDGAEAPGLLQHSSAAVEVAPLRTASAVAADTTTAADVSGSSVALVVVSSTSPALSHEMEHVLHGRDTVQARLPYQPDRQRLRVERLHGDRGRSMASRHPDSAQVRVGRRS</sequence>
<proteinExistence type="predicted"/>
<evidence type="ECO:0000256" key="1">
    <source>
        <dbReference type="SAM" id="MobiDB-lite"/>
    </source>
</evidence>
<comment type="caution">
    <text evidence="2">The sequence shown here is derived from an EMBL/GenBank/DDBJ whole genome shotgun (WGS) entry which is preliminary data.</text>
</comment>
<accession>A0AAW0EXN2</accession>
<dbReference type="AlphaFoldDB" id="A0AAW0EXN2"/>
<evidence type="ECO:0000313" key="2">
    <source>
        <dbReference type="EMBL" id="KAK7197553.1"/>
    </source>
</evidence>
<dbReference type="Proteomes" id="UP001430356">
    <property type="component" value="Unassembled WGS sequence"/>
</dbReference>
<feature type="region of interest" description="Disordered" evidence="1">
    <location>
        <begin position="218"/>
        <end position="242"/>
    </location>
</feature>